<organism evidence="1 2">
    <name type="scientific">Janthinobacterium lividum</name>
    <dbReference type="NCBI Taxonomy" id="29581"/>
    <lineage>
        <taxon>Bacteria</taxon>
        <taxon>Pseudomonadati</taxon>
        <taxon>Pseudomonadota</taxon>
        <taxon>Betaproteobacteria</taxon>
        <taxon>Burkholderiales</taxon>
        <taxon>Oxalobacteraceae</taxon>
        <taxon>Janthinobacterium</taxon>
    </lineage>
</organism>
<dbReference type="InterPro" id="IPR027417">
    <property type="entry name" value="P-loop_NTPase"/>
</dbReference>
<gene>
    <name evidence="1" type="ORF">AKG95_11870</name>
</gene>
<sequence length="656" mass="73571">MSRGSLAPAQASGVRAAWAQHDQERLDWAFRAYTRFAESLSPEIRDRLASKDQQAEAYVVVFGKTQVGKTTLLMELMGVLATHMPRVARVLRGGRAAGQSATATTMEYRRSPDQRWGLKVNDTATAWYGDDQAMEAELGRLRTAMEMRQLVAHGPCVVFVPLECFDADVAQSGVRMLDLPGDKPANAAEQEHVHAMARKYVPLADLILLVGRGDDLSFLQGGGLTLPGIEDWQSAPRRFRIVTTYSFTAQSVRDMVREHAGEAEVPLYRRRLVEQIERSIPLSEDVKRAANFFPLEFGQSWLDAREAEPLLYARVQPMMLTLKQQLLSDIQASTTPLARLRVAVDAHVVIARVKEKRQEVLRGESEALQAVLGRAQHEQGQAQLAAENIGKQCASLAQAQEALTDEVLSKDIARHFVFATTAPGDPYESVDGFKAVIRRAKSSLRQAFVSSHPDTARMSGTQLFWRRVELKDGASGSDDILDDAFSSFLSTLNAYWVDKYWSTGEGSDYARDLRTFKRCIDEVQTELKALARKRWLAAAHAWREHLLEELEEQRYKRDDFQRLADGGIAPIKLLEEKLAQHTQARELFEQRMENDLVESRRFASLLDAEYVAELEQRRQAICTAGNRVTGFLGLLAAVRLADVRKQVLLHIEPSAI</sequence>
<dbReference type="EMBL" id="LFKP01000008">
    <property type="protein sequence ID" value="OHV95651.1"/>
    <property type="molecule type" value="Genomic_DNA"/>
</dbReference>
<dbReference type="Proteomes" id="UP000179840">
    <property type="component" value="Unassembled WGS sequence"/>
</dbReference>
<evidence type="ECO:0000313" key="2">
    <source>
        <dbReference type="Proteomes" id="UP000179840"/>
    </source>
</evidence>
<accession>A0A1S1U7K0</accession>
<dbReference type="SUPFAM" id="SSF52540">
    <property type="entry name" value="P-loop containing nucleoside triphosphate hydrolases"/>
    <property type="match status" value="1"/>
</dbReference>
<name>A0A1S1U7K0_9BURK</name>
<protein>
    <submittedName>
        <fullName evidence="1">Uncharacterized protein</fullName>
    </submittedName>
</protein>
<reference evidence="1 2" key="1">
    <citation type="submission" date="2015-06" db="EMBL/GenBank/DDBJ databases">
        <title>Draft genome sequencing of a biphenyl-degrading bacterium, Janthinobacterium lividum MEG1.</title>
        <authorList>
            <person name="Shimodaira J."/>
            <person name="Hatta T."/>
        </authorList>
    </citation>
    <scope>NUCLEOTIDE SEQUENCE [LARGE SCALE GENOMIC DNA]</scope>
    <source>
        <strain evidence="1 2">MEG1</strain>
    </source>
</reference>
<proteinExistence type="predicted"/>
<evidence type="ECO:0000313" key="1">
    <source>
        <dbReference type="EMBL" id="OHV95651.1"/>
    </source>
</evidence>
<comment type="caution">
    <text evidence="1">The sequence shown here is derived from an EMBL/GenBank/DDBJ whole genome shotgun (WGS) entry which is preliminary data.</text>
</comment>
<dbReference type="AlphaFoldDB" id="A0A1S1U7K0"/>